<dbReference type="RefSeq" id="XP_058327081.1">
    <property type="nucleotide sequence ID" value="XM_058478751.1"/>
</dbReference>
<dbReference type="Proteomes" id="UP001150941">
    <property type="component" value="Unassembled WGS sequence"/>
</dbReference>
<proteinExistence type="predicted"/>
<dbReference type="EMBL" id="JAPQKS010000007">
    <property type="protein sequence ID" value="KAJ5220251.1"/>
    <property type="molecule type" value="Genomic_DNA"/>
</dbReference>
<reference evidence="1" key="1">
    <citation type="submission" date="2022-11" db="EMBL/GenBank/DDBJ databases">
        <authorList>
            <person name="Petersen C."/>
        </authorList>
    </citation>
    <scope>NUCLEOTIDE SEQUENCE</scope>
    <source>
        <strain evidence="1">IBT 19713</strain>
    </source>
</reference>
<accession>A0A9W9TF04</accession>
<dbReference type="AlphaFoldDB" id="A0A9W9TF04"/>
<reference evidence="1" key="2">
    <citation type="journal article" date="2023" name="IMA Fungus">
        <title>Comparative genomic study of the Penicillium genus elucidates a diverse pangenome and 15 lateral gene transfer events.</title>
        <authorList>
            <person name="Petersen C."/>
            <person name="Sorensen T."/>
            <person name="Nielsen M.R."/>
            <person name="Sondergaard T.E."/>
            <person name="Sorensen J.L."/>
            <person name="Fitzpatrick D.A."/>
            <person name="Frisvad J.C."/>
            <person name="Nielsen K.L."/>
        </authorList>
    </citation>
    <scope>NUCLEOTIDE SEQUENCE</scope>
    <source>
        <strain evidence="1">IBT 19713</strain>
    </source>
</reference>
<evidence type="ECO:0000313" key="2">
    <source>
        <dbReference type="Proteomes" id="UP001150941"/>
    </source>
</evidence>
<comment type="caution">
    <text evidence="1">The sequence shown here is derived from an EMBL/GenBank/DDBJ whole genome shotgun (WGS) entry which is preliminary data.</text>
</comment>
<sequence>MVDRMGRLPDSADVVARLRDAFRCHPLILLLVSLDELPAFQFELLLQGPPSGLFVEDEDGTRRMGIGMIVPTNPPQLLIIARGPLFGIESTASEAKMHNSKHSTGRQLVVAN</sequence>
<name>A0A9W9TF04_9EURO</name>
<organism evidence="1 2">
    <name type="scientific">Penicillium chermesinum</name>
    <dbReference type="NCBI Taxonomy" id="63820"/>
    <lineage>
        <taxon>Eukaryota</taxon>
        <taxon>Fungi</taxon>
        <taxon>Dikarya</taxon>
        <taxon>Ascomycota</taxon>
        <taxon>Pezizomycotina</taxon>
        <taxon>Eurotiomycetes</taxon>
        <taxon>Eurotiomycetidae</taxon>
        <taxon>Eurotiales</taxon>
        <taxon>Aspergillaceae</taxon>
        <taxon>Penicillium</taxon>
    </lineage>
</organism>
<dbReference type="GeneID" id="83206054"/>
<evidence type="ECO:0000313" key="1">
    <source>
        <dbReference type="EMBL" id="KAJ5220251.1"/>
    </source>
</evidence>
<keyword evidence="2" id="KW-1185">Reference proteome</keyword>
<gene>
    <name evidence="1" type="ORF">N7468_009455</name>
</gene>
<protein>
    <submittedName>
        <fullName evidence="1">Uncharacterized protein</fullName>
    </submittedName>
</protein>